<evidence type="ECO:0000313" key="3">
    <source>
        <dbReference type="Proteomes" id="UP000184267"/>
    </source>
</evidence>
<reference evidence="2 3" key="1">
    <citation type="submission" date="2016-10" db="EMBL/GenBank/DDBJ databases">
        <title>Genome sequence of the basidiomycete white-rot fungus Trametes pubescens.</title>
        <authorList>
            <person name="Makela M.R."/>
            <person name="Granchi Z."/>
            <person name="Peng M."/>
            <person name="De Vries R.P."/>
            <person name="Grigoriev I."/>
            <person name="Riley R."/>
            <person name="Hilden K."/>
        </authorList>
    </citation>
    <scope>NUCLEOTIDE SEQUENCE [LARGE SCALE GENOMIC DNA]</scope>
    <source>
        <strain evidence="2 3">FBCC735</strain>
    </source>
</reference>
<dbReference type="OMA" id="DSFRGMM"/>
<evidence type="ECO:0000313" key="2">
    <source>
        <dbReference type="EMBL" id="OJT01915.1"/>
    </source>
</evidence>
<dbReference type="AlphaFoldDB" id="A0A1M2V2V8"/>
<keyword evidence="3" id="KW-1185">Reference proteome</keyword>
<sequence>MEDTVAQIFEAATGLRLDDVPDDVPHRPSEVERRFTRHEIEVIMLLSIEEGLILPRPSGQENGRQERRNRPELSQMGPMNEDRAALMLDSFRGMMRRANNWRETLQALKSAGCFLTTMTEVTIDEAWRVLPQGPPEQA</sequence>
<protein>
    <submittedName>
        <fullName evidence="2">Uncharacterized protein</fullName>
    </submittedName>
</protein>
<evidence type="ECO:0000256" key="1">
    <source>
        <dbReference type="SAM" id="MobiDB-lite"/>
    </source>
</evidence>
<comment type="caution">
    <text evidence="2">The sequence shown here is derived from an EMBL/GenBank/DDBJ whole genome shotgun (WGS) entry which is preliminary data.</text>
</comment>
<name>A0A1M2V2V8_TRAPU</name>
<dbReference type="EMBL" id="MNAD01001713">
    <property type="protein sequence ID" value="OJT01915.1"/>
    <property type="molecule type" value="Genomic_DNA"/>
</dbReference>
<feature type="region of interest" description="Disordered" evidence="1">
    <location>
        <begin position="55"/>
        <end position="80"/>
    </location>
</feature>
<gene>
    <name evidence="2" type="ORF">TRAPUB_7627</name>
</gene>
<dbReference type="Proteomes" id="UP000184267">
    <property type="component" value="Unassembled WGS sequence"/>
</dbReference>
<accession>A0A1M2V2V8</accession>
<proteinExistence type="predicted"/>
<dbReference type="OrthoDB" id="10272370at2759"/>
<organism evidence="2 3">
    <name type="scientific">Trametes pubescens</name>
    <name type="common">White-rot fungus</name>
    <dbReference type="NCBI Taxonomy" id="154538"/>
    <lineage>
        <taxon>Eukaryota</taxon>
        <taxon>Fungi</taxon>
        <taxon>Dikarya</taxon>
        <taxon>Basidiomycota</taxon>
        <taxon>Agaricomycotina</taxon>
        <taxon>Agaricomycetes</taxon>
        <taxon>Polyporales</taxon>
        <taxon>Polyporaceae</taxon>
        <taxon>Trametes</taxon>
    </lineage>
</organism>